<name>A0ABM1JHD2_GEKJA</name>
<dbReference type="PANTHER" id="PTHR31366">
    <property type="entry name" value="UPF0739 PROTEIN C1ORF74"/>
    <property type="match status" value="1"/>
</dbReference>
<evidence type="ECO:0000313" key="3">
    <source>
        <dbReference type="RefSeq" id="XP_015260869.1"/>
    </source>
</evidence>
<dbReference type="InterPro" id="IPR027850">
    <property type="entry name" value="DUF4504"/>
</dbReference>
<evidence type="ECO:0000256" key="1">
    <source>
        <dbReference type="ARBA" id="ARBA00007065"/>
    </source>
</evidence>
<dbReference type="RefSeq" id="XP_015260869.1">
    <property type="nucleotide sequence ID" value="XM_015405383.1"/>
</dbReference>
<reference evidence="3" key="1">
    <citation type="submission" date="2025-08" db="UniProtKB">
        <authorList>
            <consortium name="RefSeq"/>
        </authorList>
    </citation>
    <scope>IDENTIFICATION</scope>
</reference>
<dbReference type="GeneID" id="107105426"/>
<feature type="non-terminal residue" evidence="3">
    <location>
        <position position="1"/>
    </location>
</feature>
<evidence type="ECO:0000313" key="2">
    <source>
        <dbReference type="Proteomes" id="UP000694871"/>
    </source>
</evidence>
<dbReference type="Pfam" id="PF14953">
    <property type="entry name" value="DUF4504"/>
    <property type="match status" value="1"/>
</dbReference>
<protein>
    <submittedName>
        <fullName evidence="3">UPF0739 protein C1orf74 homolog</fullName>
    </submittedName>
</protein>
<dbReference type="PANTHER" id="PTHR31366:SF2">
    <property type="entry name" value="UPF0739 PROTEIN C1ORF74"/>
    <property type="match status" value="1"/>
</dbReference>
<accession>A0ABM1JHD2</accession>
<organism evidence="2 3">
    <name type="scientific">Gekko japonicus</name>
    <name type="common">Schlegel's Japanese gecko</name>
    <dbReference type="NCBI Taxonomy" id="146911"/>
    <lineage>
        <taxon>Eukaryota</taxon>
        <taxon>Metazoa</taxon>
        <taxon>Chordata</taxon>
        <taxon>Craniata</taxon>
        <taxon>Vertebrata</taxon>
        <taxon>Euteleostomi</taxon>
        <taxon>Lepidosauria</taxon>
        <taxon>Squamata</taxon>
        <taxon>Bifurcata</taxon>
        <taxon>Gekkota</taxon>
        <taxon>Gekkonidae</taxon>
        <taxon>Gekkoninae</taxon>
        <taxon>Gekko</taxon>
    </lineage>
</organism>
<comment type="similarity">
    <text evidence="1">Belongs to the UPF0739 family.</text>
</comment>
<keyword evidence="2" id="KW-1185">Reference proteome</keyword>
<gene>
    <name evidence="3" type="primary">LOC107105426</name>
</gene>
<dbReference type="Proteomes" id="UP000694871">
    <property type="component" value="Unplaced"/>
</dbReference>
<sequence>PGLLLAAAQRHLRAGGRKKTKERGLSRPSCLQLAGEVGAVAAGLKPAFLYDYSPAGPAQVLRYLRQLQALGGGALGGGGGRLHVLSLADHVLVVNVDVAVRRLEALLLAEDTVVSFVDVSAARTSPALCSAPDVEAIRGHLSEILSHLKALAAGGGGDPSPRALSSSSSSSSSALFSADWNLCTLFGVLLGYPAAYSFPAREEGLGNCLALTPLRVFTVHATCRRISQDLRVRLYSFSVPEDLYSLLKAGIDAWCETLQDASSQRGLN</sequence>
<proteinExistence type="inferred from homology"/>